<dbReference type="AlphaFoldDB" id="A0A381DZN8"/>
<comment type="subcellular location">
    <subcellularLocation>
        <location evidence="1">Membrane</location>
        <topology evidence="1">Multi-pass membrane protein</topology>
    </subcellularLocation>
</comment>
<feature type="transmembrane region" description="Helical" evidence="11">
    <location>
        <begin position="129"/>
        <end position="146"/>
    </location>
</feature>
<dbReference type="GO" id="GO:0005886">
    <property type="term" value="C:plasma membrane"/>
    <property type="evidence" value="ECO:0007669"/>
    <property type="project" value="TreeGrafter"/>
</dbReference>
<keyword evidence="3" id="KW-1003">Cell membrane</keyword>
<organism evidence="12 13">
    <name type="scientific">Cardiobacterium valvarum</name>
    <dbReference type="NCBI Taxonomy" id="194702"/>
    <lineage>
        <taxon>Bacteria</taxon>
        <taxon>Pseudomonadati</taxon>
        <taxon>Pseudomonadota</taxon>
        <taxon>Gammaproteobacteria</taxon>
        <taxon>Cardiobacteriales</taxon>
        <taxon>Cardiobacteriaceae</taxon>
        <taxon>Cardiobacterium</taxon>
    </lineage>
</organism>
<accession>A0A381DZN8</accession>
<evidence type="ECO:0000256" key="9">
    <source>
        <dbReference type="ARBA" id="ARBA00023136"/>
    </source>
</evidence>
<keyword evidence="2" id="KW-0813">Transport</keyword>
<feature type="transmembrane region" description="Helical" evidence="11">
    <location>
        <begin position="62"/>
        <end position="84"/>
    </location>
</feature>
<evidence type="ECO:0000256" key="10">
    <source>
        <dbReference type="ARBA" id="ARBA00023192"/>
    </source>
</evidence>
<evidence type="ECO:0000256" key="3">
    <source>
        <dbReference type="ARBA" id="ARBA00022475"/>
    </source>
</evidence>
<evidence type="ECO:0000313" key="13">
    <source>
        <dbReference type="Proteomes" id="UP000254572"/>
    </source>
</evidence>
<evidence type="ECO:0000313" key="12">
    <source>
        <dbReference type="EMBL" id="SUX18955.1"/>
    </source>
</evidence>
<protein>
    <submittedName>
        <fullName evidence="12">Putative sulfate transport protein CysZ</fullName>
    </submittedName>
</protein>
<dbReference type="OrthoDB" id="5292355at2"/>
<sequence length="232" mass="26297">MKALHCLAEAFTWLFRPGIRRYILLPLAVNIILFTAGSYAAWHYSTTLIDRFLPDWLAWLDWLLYPLIGLTLLILTYATFALMANLIAAPFNSLLAAVVEKAERGEPEPPVQPLWRDILASLVQEIHKALYFLTLAVPTLILALILPPLAPVLWFAYAAWCAALQYLDYPMANNGIPFREQRRRLRQQRGNSLAYGSGVSLMTTVPLLNLIAMPVGVIAATLYWVRYLRQED</sequence>
<evidence type="ECO:0000256" key="1">
    <source>
        <dbReference type="ARBA" id="ARBA00004141"/>
    </source>
</evidence>
<gene>
    <name evidence="12" type="primary">cysZ</name>
    <name evidence="12" type="ORF">NCTC13294_00399</name>
</gene>
<evidence type="ECO:0000256" key="11">
    <source>
        <dbReference type="SAM" id="Phobius"/>
    </source>
</evidence>
<keyword evidence="10" id="KW-0198">Cysteine biosynthesis</keyword>
<feature type="transmembrane region" description="Helical" evidence="11">
    <location>
        <begin position="193"/>
        <end position="225"/>
    </location>
</feature>
<dbReference type="InterPro" id="IPR059112">
    <property type="entry name" value="CysZ/EI24"/>
</dbReference>
<dbReference type="GO" id="GO:0019344">
    <property type="term" value="P:cysteine biosynthetic process"/>
    <property type="evidence" value="ECO:0007669"/>
    <property type="project" value="UniProtKB-KW"/>
</dbReference>
<dbReference type="InterPro" id="IPR050480">
    <property type="entry name" value="CysZ-like"/>
</dbReference>
<dbReference type="GO" id="GO:0000103">
    <property type="term" value="P:sulfate assimilation"/>
    <property type="evidence" value="ECO:0007669"/>
    <property type="project" value="TreeGrafter"/>
</dbReference>
<dbReference type="PANTHER" id="PTHR37468">
    <property type="entry name" value="SULFATE TRANSPORTER CYSZ"/>
    <property type="match status" value="1"/>
</dbReference>
<keyword evidence="6 11" id="KW-0812">Transmembrane</keyword>
<dbReference type="NCBIfam" id="NF003433">
    <property type="entry name" value="PRK04949.1"/>
    <property type="match status" value="1"/>
</dbReference>
<dbReference type="Proteomes" id="UP000254572">
    <property type="component" value="Unassembled WGS sequence"/>
</dbReference>
<dbReference type="Pfam" id="PF07264">
    <property type="entry name" value="EI24"/>
    <property type="match status" value="1"/>
</dbReference>
<keyword evidence="4" id="KW-0997">Cell inner membrane</keyword>
<keyword evidence="9 11" id="KW-0472">Membrane</keyword>
<keyword evidence="7 11" id="KW-1133">Transmembrane helix</keyword>
<evidence type="ECO:0000256" key="4">
    <source>
        <dbReference type="ARBA" id="ARBA00022519"/>
    </source>
</evidence>
<dbReference type="RefSeq" id="WP_006984132.1">
    <property type="nucleotide sequence ID" value="NZ_CABMOK010000006.1"/>
</dbReference>
<keyword evidence="13" id="KW-1185">Reference proteome</keyword>
<keyword evidence="5" id="KW-0028">Amino-acid biosynthesis</keyword>
<evidence type="ECO:0000256" key="5">
    <source>
        <dbReference type="ARBA" id="ARBA00022605"/>
    </source>
</evidence>
<evidence type="ECO:0000256" key="6">
    <source>
        <dbReference type="ARBA" id="ARBA00022692"/>
    </source>
</evidence>
<feature type="transmembrane region" description="Helical" evidence="11">
    <location>
        <begin position="22"/>
        <end position="42"/>
    </location>
</feature>
<proteinExistence type="predicted"/>
<dbReference type="GO" id="GO:0009675">
    <property type="term" value="F:high-affinity sulfate:proton symporter activity"/>
    <property type="evidence" value="ECO:0007669"/>
    <property type="project" value="TreeGrafter"/>
</dbReference>
<evidence type="ECO:0000256" key="7">
    <source>
        <dbReference type="ARBA" id="ARBA00022989"/>
    </source>
</evidence>
<dbReference type="PANTHER" id="PTHR37468:SF1">
    <property type="entry name" value="SULFATE TRANSPORTER CYSZ"/>
    <property type="match status" value="1"/>
</dbReference>
<evidence type="ECO:0000256" key="2">
    <source>
        <dbReference type="ARBA" id="ARBA00022448"/>
    </source>
</evidence>
<evidence type="ECO:0000256" key="8">
    <source>
        <dbReference type="ARBA" id="ARBA00023032"/>
    </source>
</evidence>
<dbReference type="EMBL" id="UFUW01000001">
    <property type="protein sequence ID" value="SUX18955.1"/>
    <property type="molecule type" value="Genomic_DNA"/>
</dbReference>
<reference evidence="12 13" key="1">
    <citation type="submission" date="2018-06" db="EMBL/GenBank/DDBJ databases">
        <authorList>
            <consortium name="Pathogen Informatics"/>
            <person name="Doyle S."/>
        </authorList>
    </citation>
    <scope>NUCLEOTIDE SEQUENCE [LARGE SCALE GENOMIC DNA]</scope>
    <source>
        <strain evidence="12 13">NCTC13294</strain>
    </source>
</reference>
<name>A0A381DZN8_9GAMM</name>
<keyword evidence="8" id="KW-0764">Sulfate transport</keyword>